<keyword evidence="4" id="KW-1185">Reference proteome</keyword>
<dbReference type="Pfam" id="PF07859">
    <property type="entry name" value="Abhydrolase_3"/>
    <property type="match status" value="1"/>
</dbReference>
<comment type="caution">
    <text evidence="3">The sequence shown here is derived from an EMBL/GenBank/DDBJ whole genome shotgun (WGS) entry which is preliminary data.</text>
</comment>
<evidence type="ECO:0000256" key="1">
    <source>
        <dbReference type="ARBA" id="ARBA00022801"/>
    </source>
</evidence>
<dbReference type="InterPro" id="IPR050300">
    <property type="entry name" value="GDXG_lipolytic_enzyme"/>
</dbReference>
<keyword evidence="1 3" id="KW-0378">Hydrolase</keyword>
<dbReference type="SUPFAM" id="SSF53474">
    <property type="entry name" value="alpha/beta-Hydrolases"/>
    <property type="match status" value="1"/>
</dbReference>
<dbReference type="RefSeq" id="WP_254912251.1">
    <property type="nucleotide sequence ID" value="NZ_JAMDLV010000015.1"/>
</dbReference>
<protein>
    <submittedName>
        <fullName evidence="3">Alpha/beta hydrolase</fullName>
    </submittedName>
</protein>
<dbReference type="PANTHER" id="PTHR48081:SF8">
    <property type="entry name" value="ALPHA_BETA HYDROLASE FOLD-3 DOMAIN-CONTAINING PROTEIN-RELATED"/>
    <property type="match status" value="1"/>
</dbReference>
<dbReference type="InterPro" id="IPR029058">
    <property type="entry name" value="AB_hydrolase_fold"/>
</dbReference>
<dbReference type="Proteomes" id="UP001207626">
    <property type="component" value="Unassembled WGS sequence"/>
</dbReference>
<sequence>MPGIVFIHGGGFIGGTLDVVEHPCKALAEKANGVVVSVDYRLEPEHPYPAGLHDCFDTVRWAHQHADEQNMNRDQLAIAGDSAGGNLSTVCAMMDRDLGTGMIKFEALIYPTVNMGNVATDDYKWDIAQYTINNHHDLIMAGIQGLGNMSGILDRLYLQGRAEVANPYVSPLLADDLSGMPETLIITAEYDFLRLECEAYARKLLRSGVNTRLIQYNGMDHAFMDKLGSYPQAEDCMSEIAQGVPRAFS</sequence>
<organism evidence="3 4">
    <name type="scientific">Paenibacillus apiarius</name>
    <dbReference type="NCBI Taxonomy" id="46240"/>
    <lineage>
        <taxon>Bacteria</taxon>
        <taxon>Bacillati</taxon>
        <taxon>Bacillota</taxon>
        <taxon>Bacilli</taxon>
        <taxon>Bacillales</taxon>
        <taxon>Paenibacillaceae</taxon>
        <taxon>Paenibacillus</taxon>
    </lineage>
</organism>
<reference evidence="3 4" key="1">
    <citation type="submission" date="2022-05" db="EMBL/GenBank/DDBJ databases">
        <title>Genome Sequencing of Bee-Associated Microbes.</title>
        <authorList>
            <person name="Dunlap C."/>
        </authorList>
    </citation>
    <scope>NUCLEOTIDE SEQUENCE [LARGE SCALE GENOMIC DNA]</scope>
    <source>
        <strain evidence="3 4">NRRL NRS-1438</strain>
    </source>
</reference>
<dbReference type="GO" id="GO:0016787">
    <property type="term" value="F:hydrolase activity"/>
    <property type="evidence" value="ECO:0007669"/>
    <property type="project" value="UniProtKB-KW"/>
</dbReference>
<evidence type="ECO:0000313" key="4">
    <source>
        <dbReference type="Proteomes" id="UP001207626"/>
    </source>
</evidence>
<evidence type="ECO:0000259" key="2">
    <source>
        <dbReference type="Pfam" id="PF07859"/>
    </source>
</evidence>
<dbReference type="InterPro" id="IPR013094">
    <property type="entry name" value="AB_hydrolase_3"/>
</dbReference>
<dbReference type="Gene3D" id="3.40.50.1820">
    <property type="entry name" value="alpha/beta hydrolase"/>
    <property type="match status" value="1"/>
</dbReference>
<feature type="domain" description="Alpha/beta hydrolase fold-3" evidence="2">
    <location>
        <begin position="4"/>
        <end position="224"/>
    </location>
</feature>
<accession>A0ABT4DQG4</accession>
<proteinExistence type="predicted"/>
<evidence type="ECO:0000313" key="3">
    <source>
        <dbReference type="EMBL" id="MCY9519470.1"/>
    </source>
</evidence>
<gene>
    <name evidence="3" type="ORF">M5X09_07200</name>
</gene>
<name>A0ABT4DQG4_9BACL</name>
<dbReference type="PANTHER" id="PTHR48081">
    <property type="entry name" value="AB HYDROLASE SUPERFAMILY PROTEIN C4A8.06C"/>
    <property type="match status" value="1"/>
</dbReference>
<dbReference type="EMBL" id="JAMDLW010000008">
    <property type="protein sequence ID" value="MCY9519470.1"/>
    <property type="molecule type" value="Genomic_DNA"/>
</dbReference>